<dbReference type="EMBL" id="GEDC01019717">
    <property type="protein sequence ID" value="JAS17581.1"/>
    <property type="molecule type" value="Transcribed_RNA"/>
</dbReference>
<dbReference type="AlphaFoldDB" id="A0A1B6CW38"/>
<feature type="chain" id="PRO_5008580712" description="Lipocalin/cytosolic fatty-acid binding domain-containing protein" evidence="1">
    <location>
        <begin position="21"/>
        <end position="213"/>
    </location>
</feature>
<evidence type="ECO:0000313" key="2">
    <source>
        <dbReference type="EMBL" id="JAS17581.1"/>
    </source>
</evidence>
<name>A0A1B6CW38_9HEMI</name>
<keyword evidence="1" id="KW-0732">Signal</keyword>
<evidence type="ECO:0008006" key="3">
    <source>
        <dbReference type="Google" id="ProtNLM"/>
    </source>
</evidence>
<reference evidence="2" key="1">
    <citation type="submission" date="2015-12" db="EMBL/GenBank/DDBJ databases">
        <title>De novo transcriptome assembly of four potential Pierce s Disease insect vectors from Arizona vineyards.</title>
        <authorList>
            <person name="Tassone E.E."/>
        </authorList>
    </citation>
    <scope>NUCLEOTIDE SEQUENCE</scope>
</reference>
<evidence type="ECO:0000256" key="1">
    <source>
        <dbReference type="SAM" id="SignalP"/>
    </source>
</evidence>
<organism evidence="2">
    <name type="scientific">Clastoptera arizonana</name>
    <name type="common">Arizona spittle bug</name>
    <dbReference type="NCBI Taxonomy" id="38151"/>
    <lineage>
        <taxon>Eukaryota</taxon>
        <taxon>Metazoa</taxon>
        <taxon>Ecdysozoa</taxon>
        <taxon>Arthropoda</taxon>
        <taxon>Hexapoda</taxon>
        <taxon>Insecta</taxon>
        <taxon>Pterygota</taxon>
        <taxon>Neoptera</taxon>
        <taxon>Paraneoptera</taxon>
        <taxon>Hemiptera</taxon>
        <taxon>Auchenorrhyncha</taxon>
        <taxon>Cercopoidea</taxon>
        <taxon>Clastopteridae</taxon>
        <taxon>Clastoptera</taxon>
    </lineage>
</organism>
<accession>A0A1B6CW38</accession>
<dbReference type="Gene3D" id="2.40.128.20">
    <property type="match status" value="1"/>
</dbReference>
<sequence length="213" mass="24539">MENILFFILLPIILTQQVFAKCLKNTTNECKDMSACLSVKSDFDIDGILGMWYQVGVYKKSFGASVATDVCWYKEFKHHRSDDNYQHIVGAFKNGLDVNSGRSLFTRYHHSGAGVLMGSLIRPNGGKKWMITEYILETDYKFIAIIYSCLCKQIYQLKVYSRYPSLKHIPWHPMVEQKVYNILKTNNINKEDVLLYDAKELCQASVNATTKNH</sequence>
<dbReference type="SUPFAM" id="SSF50814">
    <property type="entry name" value="Lipocalins"/>
    <property type="match status" value="1"/>
</dbReference>
<feature type="signal peptide" evidence="1">
    <location>
        <begin position="1"/>
        <end position="20"/>
    </location>
</feature>
<proteinExistence type="predicted"/>
<gene>
    <name evidence="2" type="ORF">g.13297</name>
</gene>
<protein>
    <recommendedName>
        <fullName evidence="3">Lipocalin/cytosolic fatty-acid binding domain-containing protein</fullName>
    </recommendedName>
</protein>
<dbReference type="InterPro" id="IPR012674">
    <property type="entry name" value="Calycin"/>
</dbReference>